<protein>
    <submittedName>
        <fullName evidence="4">DedA family protein</fullName>
    </submittedName>
</protein>
<keyword evidence="2" id="KW-1133">Transmembrane helix</keyword>
<dbReference type="EMBL" id="MRTF01000008">
    <property type="protein sequence ID" value="OME90174.1"/>
    <property type="molecule type" value="Genomic_DNA"/>
</dbReference>
<reference evidence="4 5" key="1">
    <citation type="submission" date="2016-11" db="EMBL/GenBank/DDBJ databases">
        <title>Paenibacillus species isolates.</title>
        <authorList>
            <person name="Beno S.M."/>
        </authorList>
    </citation>
    <scope>NUCLEOTIDE SEQUENCE [LARGE SCALE GENOMIC DNA]</scope>
    <source>
        <strain evidence="4 5">FSL F4-0100</strain>
    </source>
</reference>
<feature type="transmembrane region" description="Helical" evidence="2">
    <location>
        <begin position="103"/>
        <end position="122"/>
    </location>
</feature>
<dbReference type="GO" id="GO:0005886">
    <property type="term" value="C:plasma membrane"/>
    <property type="evidence" value="ECO:0007669"/>
    <property type="project" value="TreeGrafter"/>
</dbReference>
<evidence type="ECO:0000256" key="2">
    <source>
        <dbReference type="SAM" id="Phobius"/>
    </source>
</evidence>
<comment type="similarity">
    <text evidence="1">Belongs to the DedA family.</text>
</comment>
<evidence type="ECO:0000256" key="1">
    <source>
        <dbReference type="ARBA" id="ARBA00010792"/>
    </source>
</evidence>
<sequence>MFSNIIIQLVEQYGYLAFFLAFSLGPFGIPVPNEVTILTGGILSNTGVLDPWITYFYISVGLLTAYTIAYFAGRILGGNISIRLQNNRYFQNADKLFKQRGDLAMCFGVFIPLIRYILPFIVGLSGVTFKKFALISYFSVLFWTVTFFTAGRYLGGIVF</sequence>
<dbReference type="InterPro" id="IPR051311">
    <property type="entry name" value="DedA_domain"/>
</dbReference>
<dbReference type="STRING" id="1401.BK123_23030"/>
<organism evidence="4 5">
    <name type="scientific">Paenibacillus lautus</name>
    <name type="common">Bacillus lautus</name>
    <dbReference type="NCBI Taxonomy" id="1401"/>
    <lineage>
        <taxon>Bacteria</taxon>
        <taxon>Bacillati</taxon>
        <taxon>Bacillota</taxon>
        <taxon>Bacilli</taxon>
        <taxon>Bacillales</taxon>
        <taxon>Paenibacillaceae</taxon>
        <taxon>Paenibacillus</taxon>
    </lineage>
</organism>
<dbReference type="RefSeq" id="WP_076324705.1">
    <property type="nucleotide sequence ID" value="NZ_MRTF01000008.1"/>
</dbReference>
<feature type="transmembrane region" description="Helical" evidence="2">
    <location>
        <begin position="134"/>
        <end position="154"/>
    </location>
</feature>
<gene>
    <name evidence="4" type="ORF">BK123_23030</name>
</gene>
<dbReference type="Pfam" id="PF09335">
    <property type="entry name" value="VTT_dom"/>
    <property type="match status" value="1"/>
</dbReference>
<feature type="transmembrane region" description="Helical" evidence="2">
    <location>
        <begin position="52"/>
        <end position="73"/>
    </location>
</feature>
<comment type="caution">
    <text evidence="4">The sequence shown here is derived from an EMBL/GenBank/DDBJ whole genome shotgun (WGS) entry which is preliminary data.</text>
</comment>
<evidence type="ECO:0000313" key="5">
    <source>
        <dbReference type="Proteomes" id="UP000187074"/>
    </source>
</evidence>
<dbReference type="InterPro" id="IPR032816">
    <property type="entry name" value="VTT_dom"/>
</dbReference>
<dbReference type="PANTHER" id="PTHR42709">
    <property type="entry name" value="ALKALINE PHOSPHATASE LIKE PROTEIN"/>
    <property type="match status" value="1"/>
</dbReference>
<name>A0A1R1AWZ0_PAELA</name>
<dbReference type="Proteomes" id="UP000187074">
    <property type="component" value="Unassembled WGS sequence"/>
</dbReference>
<dbReference type="PANTHER" id="PTHR42709:SF9">
    <property type="entry name" value="ALKALINE PHOSPHATASE LIKE PROTEIN"/>
    <property type="match status" value="1"/>
</dbReference>
<dbReference type="AlphaFoldDB" id="A0A1R1AWZ0"/>
<feature type="domain" description="VTT" evidence="3">
    <location>
        <begin position="31"/>
        <end position="152"/>
    </location>
</feature>
<accession>A0A1R1AWZ0</accession>
<keyword evidence="2" id="KW-0472">Membrane</keyword>
<dbReference type="OrthoDB" id="9782291at2"/>
<evidence type="ECO:0000313" key="4">
    <source>
        <dbReference type="EMBL" id="OME90174.1"/>
    </source>
</evidence>
<feature type="transmembrane region" description="Helical" evidence="2">
    <location>
        <begin position="12"/>
        <end position="32"/>
    </location>
</feature>
<evidence type="ECO:0000259" key="3">
    <source>
        <dbReference type="Pfam" id="PF09335"/>
    </source>
</evidence>
<proteinExistence type="inferred from homology"/>
<keyword evidence="2" id="KW-0812">Transmembrane</keyword>